<dbReference type="Gene3D" id="3.30.420.40">
    <property type="match status" value="2"/>
</dbReference>
<reference evidence="4 5" key="1">
    <citation type="submission" date="2023-07" db="EMBL/GenBank/DDBJ databases">
        <title>Genomic Encyclopedia of Type Strains, Phase IV (KMG-IV): sequencing the most valuable type-strain genomes for metagenomic binning, comparative biology and taxonomic classification.</title>
        <authorList>
            <person name="Goeker M."/>
        </authorList>
    </citation>
    <scope>NUCLEOTIDE SEQUENCE [LARGE SCALE GENOMIC DNA]</scope>
    <source>
        <strain evidence="4 5">DSM 46876</strain>
    </source>
</reference>
<evidence type="ECO:0000259" key="2">
    <source>
        <dbReference type="Pfam" id="PF02543"/>
    </source>
</evidence>
<sequence>MYILGVNGWIRGIHDASAALFYNGKLIAAAEEERFSRRKHAFNSLPYAAMNYCLEEAGITADEIAHIAVGWNLAELDQYYGKEGMKQTEMLDIVFPKQMFPRMKDPDFHLIPHHVSHAAASFYESGFDQATIVVVDGSGENESISIARGDKKSGSVEILKTYPLRSSLGIFYEAVTLFCGLGKFGEGKTMGLASYADPVHTFPTLLEGPPQLTDDQNRDDVVLKAWLTYLQSHFQSQTKVPGYDFDPLYGTLQKQDHSLSYASIAASAQQSLEDSLVQIVKEAVQLTGIKQVCLTGGVALNCVANRKVANLPEVSGLYIQPASSDSGVSIGAAAWLSAQCGLDVTVPLDHVYSGPSFSEAQILEVLNQFHLSFQKPVHLEEEVSQLLINNKVVARFDGKMEMGPRALGNRSILSNPSSKEMLERVNHIKLREQWRPLAPSMTVELKDRVLVEQEASPHMLLSSEVRSEQRDHVPAIVHVDYSTRAQVVDKRMNERYWNLLTTFADMSGVPTLMNTSFNIGPEPIVCTPVHALKSFYASGIDALILGPFLIQK</sequence>
<dbReference type="Pfam" id="PF16861">
    <property type="entry name" value="Carbam_trans_C"/>
    <property type="match status" value="1"/>
</dbReference>
<gene>
    <name evidence="4" type="ORF">J2Z48_000218</name>
</gene>
<comment type="caution">
    <text evidence="4">The sequence shown here is derived from an EMBL/GenBank/DDBJ whole genome shotgun (WGS) entry which is preliminary data.</text>
</comment>
<dbReference type="InterPro" id="IPR038152">
    <property type="entry name" value="Carbam_trans_C_sf"/>
</dbReference>
<dbReference type="AlphaFoldDB" id="A0AAJ1TC02"/>
<dbReference type="CDD" id="cd24098">
    <property type="entry name" value="ASKHA_NBD_TobZ_N"/>
    <property type="match status" value="1"/>
</dbReference>
<feature type="domain" description="Carbamoyltransferase" evidence="2">
    <location>
        <begin position="13"/>
        <end position="69"/>
    </location>
</feature>
<dbReference type="Gene3D" id="3.90.870.20">
    <property type="entry name" value="Carbamoyltransferase, C-terminal domain"/>
    <property type="match status" value="1"/>
</dbReference>
<evidence type="ECO:0000256" key="1">
    <source>
        <dbReference type="ARBA" id="ARBA00006129"/>
    </source>
</evidence>
<name>A0AAJ1TC02_9BACL</name>
<accession>A0AAJ1TC02</accession>
<evidence type="ECO:0000313" key="4">
    <source>
        <dbReference type="EMBL" id="MDQ0416060.1"/>
    </source>
</evidence>
<proteinExistence type="inferred from homology"/>
<organism evidence="4 5">
    <name type="scientific">Croceifilum oryzae</name>
    <dbReference type="NCBI Taxonomy" id="1553429"/>
    <lineage>
        <taxon>Bacteria</taxon>
        <taxon>Bacillati</taxon>
        <taxon>Bacillota</taxon>
        <taxon>Bacilli</taxon>
        <taxon>Bacillales</taxon>
        <taxon>Thermoactinomycetaceae</taxon>
        <taxon>Croceifilum</taxon>
    </lineage>
</organism>
<dbReference type="InterPro" id="IPR003696">
    <property type="entry name" value="Carbtransf_dom"/>
</dbReference>
<protein>
    <submittedName>
        <fullName evidence="4">Carbamoyltransferase</fullName>
        <ecNumber evidence="4">2.1.3.-</ecNumber>
    </submittedName>
</protein>
<feature type="domain" description="Carbamoyltransferase" evidence="2">
    <location>
        <begin position="103"/>
        <end position="333"/>
    </location>
</feature>
<dbReference type="GO" id="GO:0016740">
    <property type="term" value="F:transferase activity"/>
    <property type="evidence" value="ECO:0007669"/>
    <property type="project" value="UniProtKB-KW"/>
</dbReference>
<dbReference type="PANTHER" id="PTHR34847">
    <property type="entry name" value="NODULATION PROTEIN U"/>
    <property type="match status" value="1"/>
</dbReference>
<dbReference type="InterPro" id="IPR051338">
    <property type="entry name" value="NodU/CmcH_Carbamoyltrnsfr"/>
</dbReference>
<dbReference type="PANTHER" id="PTHR34847:SF1">
    <property type="entry name" value="NODULATION PROTEIN U"/>
    <property type="match status" value="1"/>
</dbReference>
<evidence type="ECO:0000313" key="5">
    <source>
        <dbReference type="Proteomes" id="UP001238450"/>
    </source>
</evidence>
<dbReference type="SUPFAM" id="SSF53067">
    <property type="entry name" value="Actin-like ATPase domain"/>
    <property type="match status" value="1"/>
</dbReference>
<comment type="similarity">
    <text evidence="1">Belongs to the NodU/CmcH family.</text>
</comment>
<evidence type="ECO:0000259" key="3">
    <source>
        <dbReference type="Pfam" id="PF16861"/>
    </source>
</evidence>
<dbReference type="Proteomes" id="UP001238450">
    <property type="component" value="Unassembled WGS sequence"/>
</dbReference>
<dbReference type="EMBL" id="JAUSUV010000001">
    <property type="protein sequence ID" value="MDQ0416060.1"/>
    <property type="molecule type" value="Genomic_DNA"/>
</dbReference>
<dbReference type="RefSeq" id="WP_307250153.1">
    <property type="nucleotide sequence ID" value="NZ_JAUSUV010000001.1"/>
</dbReference>
<keyword evidence="5" id="KW-1185">Reference proteome</keyword>
<dbReference type="InterPro" id="IPR043129">
    <property type="entry name" value="ATPase_NBD"/>
</dbReference>
<dbReference type="Pfam" id="PF02543">
    <property type="entry name" value="Carbam_trans_N"/>
    <property type="match status" value="2"/>
</dbReference>
<dbReference type="InterPro" id="IPR031730">
    <property type="entry name" value="Carbam_trans_C"/>
</dbReference>
<feature type="domain" description="Carbamoyltransferase C-terminal" evidence="3">
    <location>
        <begin position="385"/>
        <end position="552"/>
    </location>
</feature>
<keyword evidence="4" id="KW-0808">Transferase</keyword>
<dbReference type="EC" id="2.1.3.-" evidence="4"/>